<dbReference type="InterPro" id="IPR006875">
    <property type="entry name" value="Sarcoglycan"/>
</dbReference>
<dbReference type="Pfam" id="PF04790">
    <property type="entry name" value="Sarcoglycan_1"/>
    <property type="match status" value="1"/>
</dbReference>
<name>A0A6J0BE47_NEOLC</name>
<keyword evidence="7" id="KW-0963">Cytoplasm</keyword>
<evidence type="ECO:0000256" key="14">
    <source>
        <dbReference type="ARBA" id="ARBA00023212"/>
    </source>
</evidence>
<evidence type="ECO:0000256" key="13">
    <source>
        <dbReference type="ARBA" id="ARBA00023180"/>
    </source>
</evidence>
<sequence length="259" mass="29119">MSKLDDDLSNSDKPLITQNFNQNNNVVSLGKARGTMKDGSSRSSTTDVSSERKRYCLWMLIFLLGVMGLCNLFLSITIFAVLRMNQRMESMEVIPEENLITFFGKTDLDRLCIWRGICQGYGDEPMAISGDDSGVQINVRNLRDQNHSSVQVYWNGTTVSRVKVLEAKDPRTGTTYFSTNSPNFELPSGVEKIGVKIAETHRVTSPINSSLKFEADRRVTVHGTEGVRMEAKDILWKARTDLFLKSDNGLQKPERSKPV</sequence>
<evidence type="ECO:0000256" key="8">
    <source>
        <dbReference type="ARBA" id="ARBA00022692"/>
    </source>
</evidence>
<evidence type="ECO:0000256" key="11">
    <source>
        <dbReference type="ARBA" id="ARBA00023136"/>
    </source>
</evidence>
<dbReference type="PANTHER" id="PTHR21142:SF2">
    <property type="entry name" value="BETA-SARCOGLYCAN"/>
    <property type="match status" value="1"/>
</dbReference>
<dbReference type="RefSeq" id="XP_015512422.1">
    <property type="nucleotide sequence ID" value="XM_015656936.2"/>
</dbReference>
<accession>A0A6J0BE47</accession>
<dbReference type="GO" id="GO:0016012">
    <property type="term" value="C:sarcoglycan complex"/>
    <property type="evidence" value="ECO:0007669"/>
    <property type="project" value="InterPro"/>
</dbReference>
<evidence type="ECO:0000256" key="2">
    <source>
        <dbReference type="ARBA" id="ARBA00004245"/>
    </source>
</evidence>
<dbReference type="PANTHER" id="PTHR21142">
    <property type="entry name" value="SARCOGLYCANS"/>
    <property type="match status" value="1"/>
</dbReference>
<evidence type="ECO:0000256" key="7">
    <source>
        <dbReference type="ARBA" id="ARBA00022490"/>
    </source>
</evidence>
<evidence type="ECO:0000256" key="16">
    <source>
        <dbReference type="SAM" id="Phobius"/>
    </source>
</evidence>
<evidence type="ECO:0000256" key="5">
    <source>
        <dbReference type="ARBA" id="ARBA00015329"/>
    </source>
</evidence>
<keyword evidence="11 16" id="KW-0472">Membrane</keyword>
<comment type="function">
    <text evidence="1">Component of the sarcoglycan complex, a subcomplex of the dystrophin-glycoprotein complex which forms a link between the F-actin cytoskeleton and the extracellular matrix.</text>
</comment>
<dbReference type="GeneID" id="107218898"/>
<evidence type="ECO:0000256" key="3">
    <source>
        <dbReference type="ARBA" id="ARBA00004274"/>
    </source>
</evidence>
<dbReference type="GO" id="GO:0042383">
    <property type="term" value="C:sarcolemma"/>
    <property type="evidence" value="ECO:0007669"/>
    <property type="project" value="UniProtKB-SubCell"/>
</dbReference>
<keyword evidence="10 16" id="KW-1133">Transmembrane helix</keyword>
<dbReference type="InterPro" id="IPR027659">
    <property type="entry name" value="Sgcb"/>
</dbReference>
<evidence type="ECO:0000313" key="17">
    <source>
        <dbReference type="Proteomes" id="UP000829291"/>
    </source>
</evidence>
<dbReference type="OrthoDB" id="5843723at2759"/>
<evidence type="ECO:0000313" key="18">
    <source>
        <dbReference type="RefSeq" id="XP_015512422.1"/>
    </source>
</evidence>
<comment type="subunit">
    <text evidence="15">Cross-link to form 2 major subcomplexes: one consisting of SGCB, SGCD and SGCG and the other consisting of SGCB and SGCD. The association between SGCB and SGCG is particularly strong while SGCA is loosely associated with the other sarcoglycans.</text>
</comment>
<reference evidence="18" key="1">
    <citation type="submission" date="2025-08" db="UniProtKB">
        <authorList>
            <consortium name="RefSeq"/>
        </authorList>
    </citation>
    <scope>IDENTIFICATION</scope>
    <source>
        <tissue evidence="18">Thorax and Abdomen</tissue>
    </source>
</reference>
<gene>
    <name evidence="18" type="primary">LOC107218898</name>
</gene>
<feature type="transmembrane region" description="Helical" evidence="16">
    <location>
        <begin position="57"/>
        <end position="82"/>
    </location>
</feature>
<evidence type="ECO:0000256" key="6">
    <source>
        <dbReference type="ARBA" id="ARBA00022475"/>
    </source>
</evidence>
<dbReference type="Proteomes" id="UP000829291">
    <property type="component" value="Chromosome 6"/>
</dbReference>
<keyword evidence="12" id="KW-1015">Disulfide bond</keyword>
<dbReference type="GO" id="GO:0005856">
    <property type="term" value="C:cytoskeleton"/>
    <property type="evidence" value="ECO:0007669"/>
    <property type="project" value="UniProtKB-SubCell"/>
</dbReference>
<keyword evidence="17" id="KW-1185">Reference proteome</keyword>
<evidence type="ECO:0000256" key="4">
    <source>
        <dbReference type="ARBA" id="ARBA00007574"/>
    </source>
</evidence>
<keyword evidence="6" id="KW-1003">Cell membrane</keyword>
<keyword evidence="13" id="KW-0325">Glycoprotein</keyword>
<protein>
    <recommendedName>
        <fullName evidence="5">Beta-sarcoglycan</fullName>
    </recommendedName>
</protein>
<keyword evidence="8 16" id="KW-0812">Transmembrane</keyword>
<keyword evidence="14" id="KW-0206">Cytoskeleton</keyword>
<dbReference type="AlphaFoldDB" id="A0A6J0BE47"/>
<evidence type="ECO:0000256" key="15">
    <source>
        <dbReference type="ARBA" id="ARBA00026041"/>
    </source>
</evidence>
<evidence type="ECO:0000256" key="9">
    <source>
        <dbReference type="ARBA" id="ARBA00022968"/>
    </source>
</evidence>
<organism evidence="18">
    <name type="scientific">Neodiprion lecontei</name>
    <name type="common">Redheaded pine sawfly</name>
    <dbReference type="NCBI Taxonomy" id="441921"/>
    <lineage>
        <taxon>Eukaryota</taxon>
        <taxon>Metazoa</taxon>
        <taxon>Ecdysozoa</taxon>
        <taxon>Arthropoda</taxon>
        <taxon>Hexapoda</taxon>
        <taxon>Insecta</taxon>
        <taxon>Pterygota</taxon>
        <taxon>Neoptera</taxon>
        <taxon>Endopterygota</taxon>
        <taxon>Hymenoptera</taxon>
        <taxon>Tenthredinoidea</taxon>
        <taxon>Diprionidae</taxon>
        <taxon>Diprioninae</taxon>
        <taxon>Neodiprion</taxon>
    </lineage>
</organism>
<proteinExistence type="inferred from homology"/>
<dbReference type="GO" id="GO:0007517">
    <property type="term" value="P:muscle organ development"/>
    <property type="evidence" value="ECO:0007669"/>
    <property type="project" value="InterPro"/>
</dbReference>
<evidence type="ECO:0000256" key="12">
    <source>
        <dbReference type="ARBA" id="ARBA00023157"/>
    </source>
</evidence>
<evidence type="ECO:0000256" key="10">
    <source>
        <dbReference type="ARBA" id="ARBA00022989"/>
    </source>
</evidence>
<comment type="similarity">
    <text evidence="4">Belongs to the sarcoglycan beta/delta/gamma/zeta family.</text>
</comment>
<comment type="subcellular location">
    <subcellularLocation>
        <location evidence="3">Cell membrane</location>
        <location evidence="3">Sarcolemma</location>
        <topology evidence="3">Single-pass type II membrane protein</topology>
    </subcellularLocation>
    <subcellularLocation>
        <location evidence="2">Cytoplasm</location>
        <location evidence="2">Cytoskeleton</location>
    </subcellularLocation>
</comment>
<dbReference type="CTD" id="41525"/>
<evidence type="ECO:0000256" key="1">
    <source>
        <dbReference type="ARBA" id="ARBA00002860"/>
    </source>
</evidence>
<keyword evidence="9" id="KW-0735">Signal-anchor</keyword>